<protein>
    <submittedName>
        <fullName evidence="3">Uncharacterized protein</fullName>
    </submittedName>
</protein>
<dbReference type="Pfam" id="PF05794">
    <property type="entry name" value="Tcp11"/>
    <property type="match status" value="1"/>
</dbReference>
<sequence length="122" mass="13399">VSCDFDMNKADFSVEVSSEVSETLHKAFWDSLEEQLSANCCFFGQALLSLLLPRHNQLRSQTEEAVGGELVRQAAERGALGVRGLTTDVLGTMARPRAPREVRKYEGCKAPQPQLSCSGGRR</sequence>
<dbReference type="AlphaFoldDB" id="A0A8C0F0F6"/>
<proteinExistence type="inferred from homology"/>
<evidence type="ECO:0000256" key="1">
    <source>
        <dbReference type="ARBA" id="ARBA00010954"/>
    </source>
</evidence>
<evidence type="ECO:0000313" key="3">
    <source>
        <dbReference type="Ensembl" id="ENSBOBP00000011652.1"/>
    </source>
</evidence>
<dbReference type="Proteomes" id="UP000694567">
    <property type="component" value="Unplaced"/>
</dbReference>
<organism evidence="3 4">
    <name type="scientific">Bubo bubo</name>
    <name type="common">Eurasian eagle-owl</name>
    <name type="synonym">Strix bubo</name>
    <dbReference type="NCBI Taxonomy" id="30461"/>
    <lineage>
        <taxon>Eukaryota</taxon>
        <taxon>Metazoa</taxon>
        <taxon>Chordata</taxon>
        <taxon>Craniata</taxon>
        <taxon>Vertebrata</taxon>
        <taxon>Euteleostomi</taxon>
        <taxon>Archelosauria</taxon>
        <taxon>Archosauria</taxon>
        <taxon>Dinosauria</taxon>
        <taxon>Saurischia</taxon>
        <taxon>Theropoda</taxon>
        <taxon>Coelurosauria</taxon>
        <taxon>Aves</taxon>
        <taxon>Neognathae</taxon>
        <taxon>Neoaves</taxon>
        <taxon>Telluraves</taxon>
        <taxon>Strigiformes</taxon>
        <taxon>Strigidae</taxon>
        <taxon>Bubo</taxon>
    </lineage>
</organism>
<evidence type="ECO:0000313" key="4">
    <source>
        <dbReference type="Proteomes" id="UP000694567"/>
    </source>
</evidence>
<dbReference type="Ensembl" id="ENSBOBT00000011934.1">
    <property type="protein sequence ID" value="ENSBOBP00000011652.1"/>
    <property type="gene ID" value="ENSBOBG00000007415.1"/>
</dbReference>
<keyword evidence="4" id="KW-1185">Reference proteome</keyword>
<comment type="similarity">
    <text evidence="1">Belongs to the TCP11 family.</text>
</comment>
<name>A0A8C0F0F6_BUBBB</name>
<reference evidence="3" key="2">
    <citation type="submission" date="2025-09" db="UniProtKB">
        <authorList>
            <consortium name="Ensembl"/>
        </authorList>
    </citation>
    <scope>IDENTIFICATION</scope>
</reference>
<dbReference type="InterPro" id="IPR008862">
    <property type="entry name" value="Tcp11"/>
</dbReference>
<accession>A0A8C0F0F6</accession>
<feature type="compositionally biased region" description="Polar residues" evidence="2">
    <location>
        <begin position="113"/>
        <end position="122"/>
    </location>
</feature>
<reference evidence="3" key="1">
    <citation type="submission" date="2025-08" db="UniProtKB">
        <authorList>
            <consortium name="Ensembl"/>
        </authorList>
    </citation>
    <scope>IDENTIFICATION</scope>
</reference>
<evidence type="ECO:0000256" key="2">
    <source>
        <dbReference type="SAM" id="MobiDB-lite"/>
    </source>
</evidence>
<feature type="region of interest" description="Disordered" evidence="2">
    <location>
        <begin position="101"/>
        <end position="122"/>
    </location>
</feature>